<evidence type="ECO:0000313" key="6">
    <source>
        <dbReference type="EMBL" id="WBL35342.1"/>
    </source>
</evidence>
<dbReference type="PIRSF" id="PIRSF000103">
    <property type="entry name" value="HIBADH"/>
    <property type="match status" value="1"/>
</dbReference>
<organism evidence="6 7">
    <name type="scientific">Tepidiforma flava</name>
    <dbReference type="NCBI Taxonomy" id="3004094"/>
    <lineage>
        <taxon>Bacteria</taxon>
        <taxon>Bacillati</taxon>
        <taxon>Chloroflexota</taxon>
        <taxon>Tepidiformia</taxon>
        <taxon>Tepidiformales</taxon>
        <taxon>Tepidiformaceae</taxon>
        <taxon>Tepidiforma</taxon>
    </lineage>
</organism>
<keyword evidence="3" id="KW-0520">NAD</keyword>
<dbReference type="InterPro" id="IPR015815">
    <property type="entry name" value="HIBADH-related"/>
</dbReference>
<evidence type="ECO:0000259" key="4">
    <source>
        <dbReference type="Pfam" id="PF03446"/>
    </source>
</evidence>
<keyword evidence="7" id="KW-1185">Reference proteome</keyword>
<keyword evidence="2" id="KW-0560">Oxidoreductase</keyword>
<dbReference type="PANTHER" id="PTHR43060">
    <property type="entry name" value="3-HYDROXYISOBUTYRATE DEHYDROGENASE-LIKE 1, MITOCHONDRIAL-RELATED"/>
    <property type="match status" value="1"/>
</dbReference>
<dbReference type="InterPro" id="IPR036291">
    <property type="entry name" value="NAD(P)-bd_dom_sf"/>
</dbReference>
<dbReference type="SUPFAM" id="SSF51735">
    <property type="entry name" value="NAD(P)-binding Rossmann-fold domains"/>
    <property type="match status" value="1"/>
</dbReference>
<feature type="domain" description="6-phosphogluconate dehydrogenase NADP-binding" evidence="4">
    <location>
        <begin position="5"/>
        <end position="164"/>
    </location>
</feature>
<evidence type="ECO:0000256" key="3">
    <source>
        <dbReference type="ARBA" id="ARBA00023027"/>
    </source>
</evidence>
<dbReference type="InterPro" id="IPR029154">
    <property type="entry name" value="HIBADH-like_NADP-bd"/>
</dbReference>
<protein>
    <submittedName>
        <fullName evidence="6">NAD(P)-dependent oxidoreductase</fullName>
    </submittedName>
</protein>
<dbReference type="InterPro" id="IPR006115">
    <property type="entry name" value="6PGDH_NADP-bd"/>
</dbReference>
<dbReference type="InterPro" id="IPR002204">
    <property type="entry name" value="3-OH-isobutyrate_DH-rel_CS"/>
</dbReference>
<dbReference type="PANTHER" id="PTHR43060:SF15">
    <property type="entry name" value="3-HYDROXYISOBUTYRATE DEHYDROGENASE-LIKE 1, MITOCHONDRIAL-RELATED"/>
    <property type="match status" value="1"/>
</dbReference>
<dbReference type="PROSITE" id="PS00895">
    <property type="entry name" value="3_HYDROXYISOBUT_DH"/>
    <property type="match status" value="1"/>
</dbReference>
<sequence length="294" mass="29784">MAIERVGFIGLGIMGGPMAANLLRAGFAVTVWNRTAAKAEPLAELGAAVAGSPAEVASRSEVTFTCVTASRDVEEVVLGPGGVIEGAAAGSIVIDCSTVAPATARLLYERLAARGIGFLDAPVSGGDVGAKAGTLAIMAGGDAAVFERALPALQAMGKTIVHVGPAGAGQVVKLCNQVAGGLNLLAMAEAISLCRRSGVDPAKMLEVVSAGAAGSWMLQHLGPRAVAGDFAPGFMVDLMQKDLGLVLEAAHETHTPLPGTALVRQLFEMLQARDRGRDGTQAIVEALRLLAGEA</sequence>
<dbReference type="Pfam" id="PF03446">
    <property type="entry name" value="NAD_binding_2"/>
    <property type="match status" value="1"/>
</dbReference>
<feature type="domain" description="3-hydroxyisobutyrate dehydrogenase-like NAD-binding" evidence="5">
    <location>
        <begin position="167"/>
        <end position="286"/>
    </location>
</feature>
<dbReference type="Pfam" id="PF14833">
    <property type="entry name" value="NAD_binding_11"/>
    <property type="match status" value="1"/>
</dbReference>
<evidence type="ECO:0000256" key="1">
    <source>
        <dbReference type="ARBA" id="ARBA00009080"/>
    </source>
</evidence>
<dbReference type="Proteomes" id="UP001212803">
    <property type="component" value="Chromosome"/>
</dbReference>
<accession>A0ABY7M4V5</accession>
<name>A0ABY7M4V5_9CHLR</name>
<dbReference type="Gene3D" id="3.40.50.720">
    <property type="entry name" value="NAD(P)-binding Rossmann-like Domain"/>
    <property type="match status" value="1"/>
</dbReference>
<dbReference type="EMBL" id="CP115149">
    <property type="protein sequence ID" value="WBL35342.1"/>
    <property type="molecule type" value="Genomic_DNA"/>
</dbReference>
<evidence type="ECO:0000256" key="2">
    <source>
        <dbReference type="ARBA" id="ARBA00023002"/>
    </source>
</evidence>
<evidence type="ECO:0000259" key="5">
    <source>
        <dbReference type="Pfam" id="PF14833"/>
    </source>
</evidence>
<dbReference type="RefSeq" id="WP_270055869.1">
    <property type="nucleotide sequence ID" value="NZ_CP115149.1"/>
</dbReference>
<dbReference type="InterPro" id="IPR013328">
    <property type="entry name" value="6PGD_dom2"/>
</dbReference>
<dbReference type="SUPFAM" id="SSF48179">
    <property type="entry name" value="6-phosphogluconate dehydrogenase C-terminal domain-like"/>
    <property type="match status" value="1"/>
</dbReference>
<gene>
    <name evidence="6" type="ORF">O0235_11185</name>
</gene>
<proteinExistence type="inferred from homology"/>
<dbReference type="Gene3D" id="1.10.1040.10">
    <property type="entry name" value="N-(1-d-carboxylethyl)-l-norvaline Dehydrogenase, domain 2"/>
    <property type="match status" value="1"/>
</dbReference>
<dbReference type="InterPro" id="IPR008927">
    <property type="entry name" value="6-PGluconate_DH-like_C_sf"/>
</dbReference>
<comment type="similarity">
    <text evidence="1">Belongs to the HIBADH-related family.</text>
</comment>
<reference evidence="6 7" key="1">
    <citation type="journal article" date="2023" name="ISME J.">
        <title>Thermophilic Dehalococcoidia with unusual traits shed light on an unexpected past.</title>
        <authorList>
            <person name="Palmer M."/>
            <person name="Covington J.K."/>
            <person name="Zhou E.M."/>
            <person name="Thomas S.C."/>
            <person name="Habib N."/>
            <person name="Seymour C.O."/>
            <person name="Lai D."/>
            <person name="Johnston J."/>
            <person name="Hashimi A."/>
            <person name="Jiao J.Y."/>
            <person name="Muok A.R."/>
            <person name="Liu L."/>
            <person name="Xian W.D."/>
            <person name="Zhi X.Y."/>
            <person name="Li M.M."/>
            <person name="Silva L.P."/>
            <person name="Bowen B.P."/>
            <person name="Louie K."/>
            <person name="Briegel A."/>
            <person name="Pett-Ridge J."/>
            <person name="Weber P.K."/>
            <person name="Tocheva E.I."/>
            <person name="Woyke T."/>
            <person name="Northen T.R."/>
            <person name="Mayali X."/>
            <person name="Li W.J."/>
            <person name="Hedlund B.P."/>
        </authorList>
    </citation>
    <scope>NUCLEOTIDE SEQUENCE [LARGE SCALE GENOMIC DNA]</scope>
    <source>
        <strain evidence="6 7">YIM 72310</strain>
    </source>
</reference>
<evidence type="ECO:0000313" key="7">
    <source>
        <dbReference type="Proteomes" id="UP001212803"/>
    </source>
</evidence>